<keyword evidence="2" id="KW-1185">Reference proteome</keyword>
<gene>
    <name evidence="1" type="ORF">GCM10023169_08560</name>
</gene>
<reference evidence="2" key="1">
    <citation type="journal article" date="2019" name="Int. J. Syst. Evol. Microbiol.">
        <title>The Global Catalogue of Microorganisms (GCM) 10K type strain sequencing project: providing services to taxonomists for standard genome sequencing and annotation.</title>
        <authorList>
            <consortium name="The Broad Institute Genomics Platform"/>
            <consortium name="The Broad Institute Genome Sequencing Center for Infectious Disease"/>
            <person name="Wu L."/>
            <person name="Ma J."/>
        </authorList>
    </citation>
    <scope>NUCLEOTIDE SEQUENCE [LARGE SCALE GENOMIC DNA]</scope>
    <source>
        <strain evidence="2">JCM 17810</strain>
    </source>
</reference>
<accession>A0ABP8KXI8</accession>
<dbReference type="Proteomes" id="UP001500622">
    <property type="component" value="Unassembled WGS sequence"/>
</dbReference>
<evidence type="ECO:0000313" key="2">
    <source>
        <dbReference type="Proteomes" id="UP001500622"/>
    </source>
</evidence>
<evidence type="ECO:0000313" key="1">
    <source>
        <dbReference type="EMBL" id="GAA4418699.1"/>
    </source>
</evidence>
<evidence type="ECO:0008006" key="3">
    <source>
        <dbReference type="Google" id="ProtNLM"/>
    </source>
</evidence>
<dbReference type="RefSeq" id="WP_345215234.1">
    <property type="nucleotide sequence ID" value="NZ_BAABGN010000002.1"/>
</dbReference>
<comment type="caution">
    <text evidence="1">The sequence shown here is derived from an EMBL/GenBank/DDBJ whole genome shotgun (WGS) entry which is preliminary data.</text>
</comment>
<sequence length="87" mass="9516">MSGRDARRAALLDVVAAAREADRGTVDDRCHLPLTIRTAYEAGVTLDEIAVEARLSWHAVARWSGAGIRARAAGQQADADWVLRFDR</sequence>
<organism evidence="1 2">
    <name type="scientific">Georgenia halophila</name>
    <dbReference type="NCBI Taxonomy" id="620889"/>
    <lineage>
        <taxon>Bacteria</taxon>
        <taxon>Bacillati</taxon>
        <taxon>Actinomycetota</taxon>
        <taxon>Actinomycetes</taxon>
        <taxon>Micrococcales</taxon>
        <taxon>Bogoriellaceae</taxon>
        <taxon>Georgenia</taxon>
    </lineage>
</organism>
<protein>
    <recommendedName>
        <fullName evidence="3">Helix-turn-helix domain-containing protein</fullName>
    </recommendedName>
</protein>
<dbReference type="EMBL" id="BAABGN010000002">
    <property type="protein sequence ID" value="GAA4418699.1"/>
    <property type="molecule type" value="Genomic_DNA"/>
</dbReference>
<name>A0ABP8KXI8_9MICO</name>
<proteinExistence type="predicted"/>